<dbReference type="GO" id="GO:0004540">
    <property type="term" value="F:RNA nuclease activity"/>
    <property type="evidence" value="ECO:0007669"/>
    <property type="project" value="InterPro"/>
</dbReference>
<dbReference type="PANTHER" id="PTHR30001:SF0">
    <property type="entry name" value="RIBONUCLEASE G"/>
    <property type="match status" value="1"/>
</dbReference>
<dbReference type="InterPro" id="IPR019307">
    <property type="entry name" value="RNA-bd_AU-1/RNase_E/G"/>
</dbReference>
<evidence type="ECO:0000256" key="3">
    <source>
        <dbReference type="ARBA" id="ARBA00022801"/>
    </source>
</evidence>
<dbReference type="NCBIfam" id="TIGR00757">
    <property type="entry name" value="RNaseEG"/>
    <property type="match status" value="1"/>
</dbReference>
<sequence length="419" mass="47064">MLPDMKRILVKSDVEHTEVAVLEDGRLVEYYKGRRDQGQLAGNIYIGRVTRVLQGMQSAFVDVGLERNAFLYIDDLLPAHLEKQPKEKPPVHELVRTGQEIMVQVAKEPVGTKGARVTTHYAIPGRFGVFMPKADYVGVSRKIESAADRDRLKRMAERHLLTGEGFIVRTAALGESEEALAADLADLRSRWHRLEQAAKQPGAVPRQIYSDLQMLPRLMRDLFKGDVDELVVNSEELLREIRGLVTAPGAQELAERVRLRRDVDPMADYGASRQLEMSLKRKVWLENGGYLIIDQTEALTVFDVNTGKYTGGVDLEQTVFDTNREAAREIARLLRLRDIGGLIIIDFIDMETEANRAQVLGELEREVRKDRTKAVVAGWTRLGLVEMTRKKVRDSMEASAPQYCQACGGSGLLSPSNKK</sequence>
<feature type="domain" description="S1 motif" evidence="6">
    <location>
        <begin position="42"/>
        <end position="120"/>
    </location>
</feature>
<keyword evidence="2" id="KW-0479">Metal-binding</keyword>
<evidence type="ECO:0000313" key="7">
    <source>
        <dbReference type="EMBL" id="AEI44961.1"/>
    </source>
</evidence>
<dbReference type="HOGENOM" id="CLU_003468_5_3_9"/>
<dbReference type="SUPFAM" id="SSF50249">
    <property type="entry name" value="Nucleic acid-binding proteins"/>
    <property type="match status" value="1"/>
</dbReference>
<dbReference type="PATRIC" id="fig|1036673.3.peg.5998"/>
<dbReference type="Gene3D" id="2.40.50.140">
    <property type="entry name" value="Nucleic acid-binding proteins"/>
    <property type="match status" value="1"/>
</dbReference>
<accession>F8FN01</accession>
<dbReference type="EMBL" id="CP002869">
    <property type="protein sequence ID" value="AEI44961.1"/>
    <property type="molecule type" value="Genomic_DNA"/>
</dbReference>
<dbReference type="PANTHER" id="PTHR30001">
    <property type="entry name" value="RIBONUCLEASE"/>
    <property type="match status" value="1"/>
</dbReference>
<keyword evidence="4" id="KW-0460">Magnesium</keyword>
<proteinExistence type="predicted"/>
<evidence type="ECO:0000256" key="2">
    <source>
        <dbReference type="ARBA" id="ARBA00022723"/>
    </source>
</evidence>
<dbReference type="GO" id="GO:0005737">
    <property type="term" value="C:cytoplasm"/>
    <property type="evidence" value="ECO:0007669"/>
    <property type="project" value="TreeGrafter"/>
</dbReference>
<dbReference type="PROSITE" id="PS50126">
    <property type="entry name" value="S1"/>
    <property type="match status" value="1"/>
</dbReference>
<dbReference type="InterPro" id="IPR012340">
    <property type="entry name" value="NA-bd_OB-fold"/>
</dbReference>
<dbReference type="InterPro" id="IPR004659">
    <property type="entry name" value="RNase_E/G"/>
</dbReference>
<dbReference type="Pfam" id="PF10150">
    <property type="entry name" value="RNase_E_G"/>
    <property type="match status" value="1"/>
</dbReference>
<evidence type="ECO:0000313" key="8">
    <source>
        <dbReference type="Proteomes" id="UP000006620"/>
    </source>
</evidence>
<dbReference type="GO" id="GO:0006364">
    <property type="term" value="P:rRNA processing"/>
    <property type="evidence" value="ECO:0007669"/>
    <property type="project" value="TreeGrafter"/>
</dbReference>
<evidence type="ECO:0000256" key="1">
    <source>
        <dbReference type="ARBA" id="ARBA00001946"/>
    </source>
</evidence>
<dbReference type="SMART" id="SM00316">
    <property type="entry name" value="S1"/>
    <property type="match status" value="1"/>
</dbReference>
<dbReference type="KEGG" id="pms:KNP414_06440"/>
<name>F8FN01_PAEMK</name>
<organism evidence="7 8">
    <name type="scientific">Paenibacillus mucilaginosus (strain KNP414)</name>
    <dbReference type="NCBI Taxonomy" id="1036673"/>
    <lineage>
        <taxon>Bacteria</taxon>
        <taxon>Bacillati</taxon>
        <taxon>Bacillota</taxon>
        <taxon>Bacilli</taxon>
        <taxon>Bacillales</taxon>
        <taxon>Paenibacillaceae</taxon>
        <taxon>Paenibacillus</taxon>
    </lineage>
</organism>
<dbReference type="GO" id="GO:0003723">
    <property type="term" value="F:RNA binding"/>
    <property type="evidence" value="ECO:0007669"/>
    <property type="project" value="UniProtKB-KW"/>
</dbReference>
<evidence type="ECO:0000256" key="5">
    <source>
        <dbReference type="ARBA" id="ARBA00022884"/>
    </source>
</evidence>
<dbReference type="Proteomes" id="UP000006620">
    <property type="component" value="Chromosome"/>
</dbReference>
<dbReference type="InterPro" id="IPR003029">
    <property type="entry name" value="S1_domain"/>
</dbReference>
<dbReference type="CDD" id="cd04453">
    <property type="entry name" value="S1_RNase_E"/>
    <property type="match status" value="1"/>
</dbReference>
<comment type="cofactor">
    <cofactor evidence="1">
        <name>Mg(2+)</name>
        <dbReference type="ChEBI" id="CHEBI:18420"/>
    </cofactor>
</comment>
<keyword evidence="5" id="KW-0694">RNA-binding</keyword>
<protein>
    <submittedName>
        <fullName evidence="7">Ribonuclease G</fullName>
    </submittedName>
</protein>
<dbReference type="AlphaFoldDB" id="F8FN01"/>
<keyword evidence="3" id="KW-0378">Hydrolase</keyword>
<reference evidence="8" key="1">
    <citation type="submission" date="2011-06" db="EMBL/GenBank/DDBJ databases">
        <title>Complete genome sequence of Paenibacillus mucilaginosus KNP414.</title>
        <authorList>
            <person name="Wang J."/>
            <person name="Hu S."/>
            <person name="Hu X."/>
            <person name="Zhang B."/>
            <person name="Dong D."/>
            <person name="Zhang S."/>
            <person name="Zhao K."/>
            <person name="Wu D."/>
        </authorList>
    </citation>
    <scope>NUCLEOTIDE SEQUENCE [LARGE SCALE GENOMIC DNA]</scope>
    <source>
        <strain evidence="8">KNP414</strain>
    </source>
</reference>
<evidence type="ECO:0000259" key="6">
    <source>
        <dbReference type="PROSITE" id="PS50126"/>
    </source>
</evidence>
<gene>
    <name evidence="7" type="ordered locus">KNP414_06440</name>
</gene>
<dbReference type="GO" id="GO:0046872">
    <property type="term" value="F:metal ion binding"/>
    <property type="evidence" value="ECO:0007669"/>
    <property type="project" value="UniProtKB-KW"/>
</dbReference>
<evidence type="ECO:0000256" key="4">
    <source>
        <dbReference type="ARBA" id="ARBA00022842"/>
    </source>
</evidence>
<dbReference type="GO" id="GO:0016787">
    <property type="term" value="F:hydrolase activity"/>
    <property type="evidence" value="ECO:0007669"/>
    <property type="project" value="UniProtKB-KW"/>
</dbReference>
<reference evidence="7 8" key="2">
    <citation type="journal article" date="2013" name="Genome Announc.">
        <title>Genome Sequence of Growth-Improving Paenibacillus mucilaginosus Strain KNP414.</title>
        <authorList>
            <person name="Lu J.J."/>
            <person name="Wang J.F."/>
            <person name="Hu X.F."/>
        </authorList>
    </citation>
    <scope>NUCLEOTIDE SEQUENCE [LARGE SCALE GENOMIC DNA]</scope>
    <source>
        <strain evidence="7 8">KNP414</strain>
    </source>
</reference>